<accession>A0A2G8QWV7</accession>
<sequence>MRGADAVSDYQGLPEQESFDIEYWLLEEAKLQRMTKPKALAGRMAIVTGGAGGIGAATAVRYLTEGACVVVADIDKAALADTAQTLSTTFGNDVVRTVEMNVTSEDAFIGA</sequence>
<comment type="caution">
    <text evidence="3">The sequence shown here is derived from an EMBL/GenBank/DDBJ whole genome shotgun (WGS) entry which is preliminary data.</text>
</comment>
<dbReference type="Proteomes" id="UP000231259">
    <property type="component" value="Unassembled WGS sequence"/>
</dbReference>
<comment type="similarity">
    <text evidence="1">Belongs to the short-chain dehydrogenases/reductases (SDR) family.</text>
</comment>
<proteinExistence type="inferred from homology"/>
<dbReference type="InterPro" id="IPR036291">
    <property type="entry name" value="NAD(P)-bd_dom_sf"/>
</dbReference>
<dbReference type="AlphaFoldDB" id="A0A2G8QWV7"/>
<dbReference type="PANTHER" id="PTHR43669:SF8">
    <property type="entry name" value="SHORT-CHAIN TYPE DEHYDROGENASE_REDUCTASE-RELATED"/>
    <property type="match status" value="1"/>
</dbReference>
<protein>
    <recommendedName>
        <fullName evidence="5">SDR family NAD(P)-dependent oxidoreductase</fullName>
    </recommendedName>
</protein>
<keyword evidence="2" id="KW-0560">Oxidoreductase</keyword>
<evidence type="ECO:0000256" key="2">
    <source>
        <dbReference type="ARBA" id="ARBA00023002"/>
    </source>
</evidence>
<dbReference type="GO" id="GO:0016491">
    <property type="term" value="F:oxidoreductase activity"/>
    <property type="evidence" value="ECO:0007669"/>
    <property type="project" value="UniProtKB-KW"/>
</dbReference>
<keyword evidence="4" id="KW-1185">Reference proteome</keyword>
<dbReference type="SUPFAM" id="SSF51735">
    <property type="entry name" value="NAD(P)-binding Rossmann-fold domains"/>
    <property type="match status" value="1"/>
</dbReference>
<evidence type="ECO:0000313" key="3">
    <source>
        <dbReference type="EMBL" id="PIL13783.1"/>
    </source>
</evidence>
<reference evidence="3 4" key="1">
    <citation type="submission" date="2013-09" db="EMBL/GenBank/DDBJ databases">
        <title>Genome sequencing of Phaeobacter antarcticus sp. nov. SM1211.</title>
        <authorList>
            <person name="Zhang X.-Y."/>
            <person name="Liu C."/>
            <person name="Chen X.-L."/>
            <person name="Xie B.-B."/>
            <person name="Qin Q.-L."/>
            <person name="Rong J.-C."/>
            <person name="Zhang Y.-Z."/>
        </authorList>
    </citation>
    <scope>NUCLEOTIDE SEQUENCE [LARGE SCALE GENOMIC DNA]</scope>
    <source>
        <strain evidence="3 4">SM1211</strain>
    </source>
</reference>
<dbReference type="PANTHER" id="PTHR43669">
    <property type="entry name" value="5-KETO-D-GLUCONATE 5-REDUCTASE"/>
    <property type="match status" value="1"/>
</dbReference>
<dbReference type="Pfam" id="PF00106">
    <property type="entry name" value="adh_short"/>
    <property type="match status" value="1"/>
</dbReference>
<organism evidence="3 4">
    <name type="scientific">Puniceibacterium antarcticum</name>
    <dbReference type="NCBI Taxonomy" id="1206336"/>
    <lineage>
        <taxon>Bacteria</taxon>
        <taxon>Pseudomonadati</taxon>
        <taxon>Pseudomonadota</taxon>
        <taxon>Alphaproteobacteria</taxon>
        <taxon>Rhodobacterales</taxon>
        <taxon>Paracoccaceae</taxon>
        <taxon>Puniceibacterium</taxon>
    </lineage>
</organism>
<name>A0A2G8QWV7_9RHOB</name>
<dbReference type="InterPro" id="IPR002347">
    <property type="entry name" value="SDR_fam"/>
</dbReference>
<evidence type="ECO:0000256" key="1">
    <source>
        <dbReference type="ARBA" id="ARBA00006484"/>
    </source>
</evidence>
<gene>
    <name evidence="3" type="ORF">P775_27860</name>
</gene>
<dbReference type="EMBL" id="AWWI01000182">
    <property type="protein sequence ID" value="PIL13783.1"/>
    <property type="molecule type" value="Genomic_DNA"/>
</dbReference>
<evidence type="ECO:0008006" key="5">
    <source>
        <dbReference type="Google" id="ProtNLM"/>
    </source>
</evidence>
<dbReference type="Gene3D" id="3.40.50.720">
    <property type="entry name" value="NAD(P)-binding Rossmann-like Domain"/>
    <property type="match status" value="1"/>
</dbReference>
<evidence type="ECO:0000313" key="4">
    <source>
        <dbReference type="Proteomes" id="UP000231259"/>
    </source>
</evidence>